<keyword evidence="4" id="KW-0255">Endonuclease</keyword>
<dbReference type="OrthoDB" id="361020at2759"/>
<dbReference type="PANTHER" id="PTHR10150:SF0">
    <property type="entry name" value="DNA REPAIR ENDONUCLEASE XPF"/>
    <property type="match status" value="1"/>
</dbReference>
<evidence type="ECO:0000259" key="11">
    <source>
        <dbReference type="SMART" id="SM00891"/>
    </source>
</evidence>
<dbReference type="GO" id="GO:0000736">
    <property type="term" value="P:double-strand break repair via single-strand annealing, removal of nonhomologous ends"/>
    <property type="evidence" value="ECO:0007669"/>
    <property type="project" value="TreeGrafter"/>
</dbReference>
<feature type="compositionally biased region" description="Polar residues" evidence="10">
    <location>
        <begin position="377"/>
        <end position="386"/>
    </location>
</feature>
<dbReference type="GO" id="GO:0000014">
    <property type="term" value="F:single-stranded DNA endodeoxyribonuclease activity"/>
    <property type="evidence" value="ECO:0007669"/>
    <property type="project" value="TreeGrafter"/>
</dbReference>
<accession>A0A0F2M9N1</accession>
<gene>
    <name evidence="12" type="ORF">SPSK_08455</name>
</gene>
<evidence type="ECO:0000256" key="5">
    <source>
        <dbReference type="ARBA" id="ARBA00022763"/>
    </source>
</evidence>
<dbReference type="InterPro" id="IPR010994">
    <property type="entry name" value="RuvA_2-like"/>
</dbReference>
<evidence type="ECO:0000256" key="1">
    <source>
        <dbReference type="ARBA" id="ARBA00004123"/>
    </source>
</evidence>
<dbReference type="InterPro" id="IPR006166">
    <property type="entry name" value="ERCC4_domain"/>
</dbReference>
<feature type="domain" description="ERCC4" evidence="11">
    <location>
        <begin position="760"/>
        <end position="840"/>
    </location>
</feature>
<dbReference type="Gene3D" id="3.40.50.10130">
    <property type="match status" value="1"/>
</dbReference>
<dbReference type="GO" id="GO:1901255">
    <property type="term" value="P:nucleotide-excision repair involved in interstrand cross-link repair"/>
    <property type="evidence" value="ECO:0007669"/>
    <property type="project" value="TreeGrafter"/>
</dbReference>
<dbReference type="GO" id="GO:0003684">
    <property type="term" value="F:damaged DNA binding"/>
    <property type="evidence" value="ECO:0007669"/>
    <property type="project" value="TreeGrafter"/>
</dbReference>
<dbReference type="InterPro" id="IPR006167">
    <property type="entry name" value="XPF"/>
</dbReference>
<sequence length="997" mass="110188">MSSSSSSAPQPVKLSLPLEYQQNLFQELRTDDELVVLARGLGLMRLVTNLLHSYDAAGNNLVLVVNADDRENGWIGEALAEHAAISMAPRARGLTVVNTDFTTVGAREKMYAAGGIFSVTSRILVVDLLTSLLNPTAITGVVVLHADRVVATSLEAFILRIYRQKNKVGFLKAFSDNPEALATGFAPLATMMRNLFLRKASLWPRFHVTVATALEGKKRAEVVEFEVAMTDSMRDIQNAILECVEVSIHELKKSNTGLDMEDWNLDSALLKNFDVMVRRQLDPNWHRVSWKSKQIVGDLTVLRGMLQSIVECDAVAFLQRLDTIHAAHSPPPGSTRQSQSPWLFLDAAQTIFDTAKRRVYTGKHNFKSSNGMGGLDGNNTSSSNTLRPVLEEQPKWSVLGDILEEIDRDLYLASVPRDDSNGTILIMCGDVDTCRQLRDFLQTMHVRPRTESRVEEFFDAEEDRPSGAFMMRRKLRNYLKWKSEFANVNATLFAENQKALSGAIDPRTGRPAGAVRSNAPANKRRRVRGGGSGMGQANTASAIASASVSGGRAANGSVAQYFEKPNEVAELMAEIHAAEAGSTPGTSADGGINTDAEIAAAQQKAEILAALADPLDDMDDFYQMYDMSDLVVIHAYDGDQDEHVLEEVKPRYIIMYEPDAAFIRRIEVYRSSHNDRSVRTYFMYYGGSVEEQKYLSAVRREKDAFTKLIKERASMAVTLTTTASHNISNADDPQESFLRTVNTRIAGGGRLTTAATTQPRVVVDVREFRSSLPSLLHGRNMAVVPCMLTVGDYVLSDHICVERKSISDLISSFRDGRLYTQCETMFQHYRDPMLLIEFDMNKSFTLEPFADLASSSSSSSSVIPNPQNANDLQSKIVLLTLAFPRLRILWASSPYETAEIFERLKSHEAEPDPVAAVRAGLDPHARADDQPFNLEPQEMLAAVPGVTPVNLRTLVMETESIAAIAAMDAPELEPIVGKESARQISEFFKKDIIEEAG</sequence>
<keyword evidence="3" id="KW-0540">Nuclease</keyword>
<dbReference type="AlphaFoldDB" id="A0A0F2M9N1"/>
<dbReference type="GeneID" id="27670329"/>
<keyword evidence="7" id="KW-0238">DNA-binding</keyword>
<evidence type="ECO:0000256" key="3">
    <source>
        <dbReference type="ARBA" id="ARBA00022722"/>
    </source>
</evidence>
<dbReference type="EMBL" id="AXCR01000007">
    <property type="protein sequence ID" value="KJR85505.1"/>
    <property type="molecule type" value="Genomic_DNA"/>
</dbReference>
<dbReference type="GO" id="GO:0003697">
    <property type="term" value="F:single-stranded DNA binding"/>
    <property type="evidence" value="ECO:0007669"/>
    <property type="project" value="InterPro"/>
</dbReference>
<feature type="region of interest" description="Disordered" evidence="10">
    <location>
        <begin position="503"/>
        <end position="538"/>
    </location>
</feature>
<dbReference type="NCBIfam" id="TIGR00596">
    <property type="entry name" value="rad1"/>
    <property type="match status" value="1"/>
</dbReference>
<dbReference type="Proteomes" id="UP000033710">
    <property type="component" value="Unassembled WGS sequence"/>
</dbReference>
<dbReference type="FunFam" id="3.40.50.10130:FF:000002">
    <property type="entry name" value="DNA repair endonuclease XPF"/>
    <property type="match status" value="1"/>
</dbReference>
<keyword evidence="8" id="KW-0234">DNA repair</keyword>
<dbReference type="RefSeq" id="XP_016588181.1">
    <property type="nucleotide sequence ID" value="XM_016735052.1"/>
</dbReference>
<dbReference type="GO" id="GO:0000724">
    <property type="term" value="P:double-strand break repair via homologous recombination"/>
    <property type="evidence" value="ECO:0007669"/>
    <property type="project" value="TreeGrafter"/>
</dbReference>
<reference evidence="12 13" key="2">
    <citation type="journal article" date="2015" name="Eukaryot. Cell">
        <title>Asexual propagation of a virulent clone complex in a human and feline outbreak of sporotrichosis.</title>
        <authorList>
            <person name="Teixeira Mde M."/>
            <person name="Rodrigues A.M."/>
            <person name="Tsui C.K."/>
            <person name="de Almeida L.G."/>
            <person name="Van Diepeningen A.D."/>
            <person name="van den Ende B.G."/>
            <person name="Fernandes G.F."/>
            <person name="Kano R."/>
            <person name="Hamelin R.C."/>
            <person name="Lopes-Bezerra L.M."/>
            <person name="Vasconcelos A.T."/>
            <person name="de Hoog S."/>
            <person name="de Camargo Z.P."/>
            <person name="Felipe M.S."/>
        </authorList>
    </citation>
    <scope>NUCLEOTIDE SEQUENCE [LARGE SCALE GENOMIC DNA]</scope>
    <source>
        <strain evidence="12 13">1099-18</strain>
    </source>
</reference>
<keyword evidence="9" id="KW-0539">Nucleus</keyword>
<evidence type="ECO:0000256" key="9">
    <source>
        <dbReference type="ARBA" id="ARBA00023242"/>
    </source>
</evidence>
<evidence type="ECO:0000256" key="6">
    <source>
        <dbReference type="ARBA" id="ARBA00022801"/>
    </source>
</evidence>
<dbReference type="InterPro" id="IPR011335">
    <property type="entry name" value="Restrct_endonuc-II-like"/>
</dbReference>
<keyword evidence="6" id="KW-0378">Hydrolase</keyword>
<dbReference type="GO" id="GO:0000110">
    <property type="term" value="C:nucleotide-excision repair factor 1 complex"/>
    <property type="evidence" value="ECO:0007669"/>
    <property type="project" value="TreeGrafter"/>
</dbReference>
<dbReference type="KEGG" id="ssck:SPSK_08455"/>
<comment type="subcellular location">
    <subcellularLocation>
        <location evidence="1">Nucleus</location>
    </subcellularLocation>
</comment>
<evidence type="ECO:0000256" key="8">
    <source>
        <dbReference type="ARBA" id="ARBA00023204"/>
    </source>
</evidence>
<dbReference type="VEuPathDB" id="FungiDB:SPSK_08455"/>
<reference evidence="12 13" key="1">
    <citation type="journal article" date="2014" name="BMC Genomics">
        <title>Comparative genomics of the major fungal agents of human and animal Sporotrichosis: Sporothrix schenckii and Sporothrix brasiliensis.</title>
        <authorList>
            <person name="Teixeira M.M."/>
            <person name="de Almeida L.G."/>
            <person name="Kubitschek-Barreira P."/>
            <person name="Alves F.L."/>
            <person name="Kioshima E.S."/>
            <person name="Abadio A.K."/>
            <person name="Fernandes L."/>
            <person name="Derengowski L.S."/>
            <person name="Ferreira K.S."/>
            <person name="Souza R.C."/>
            <person name="Ruiz J.C."/>
            <person name="de Andrade N.C."/>
            <person name="Paes H.C."/>
            <person name="Nicola A.M."/>
            <person name="Albuquerque P."/>
            <person name="Gerber A.L."/>
            <person name="Martins V.P."/>
            <person name="Peconick L.D."/>
            <person name="Neto A.V."/>
            <person name="Chaucanez C.B."/>
            <person name="Silva P.A."/>
            <person name="Cunha O.L."/>
            <person name="de Oliveira F.F."/>
            <person name="dos Santos T.C."/>
            <person name="Barros A.L."/>
            <person name="Soares M.A."/>
            <person name="de Oliveira L.M."/>
            <person name="Marini M.M."/>
            <person name="Villalobos-Duno H."/>
            <person name="Cunha M.M."/>
            <person name="de Hoog S."/>
            <person name="da Silveira J.F."/>
            <person name="Henrissat B."/>
            <person name="Nino-Vega G.A."/>
            <person name="Cisalpino P.S."/>
            <person name="Mora-Montes H.M."/>
            <person name="Almeida S.R."/>
            <person name="Stajich J.E."/>
            <person name="Lopes-Bezerra L.M."/>
            <person name="Vasconcelos A.T."/>
            <person name="Felipe M.S."/>
        </authorList>
    </citation>
    <scope>NUCLEOTIDE SEQUENCE [LARGE SCALE GENOMIC DNA]</scope>
    <source>
        <strain evidence="12 13">1099-18</strain>
    </source>
</reference>
<comment type="similarity">
    <text evidence="2">Belongs to the XPF family.</text>
</comment>
<protein>
    <submittedName>
        <fullName evidence="12">DNA excision repair protein ERCC-4</fullName>
    </submittedName>
</protein>
<dbReference type="PANTHER" id="PTHR10150">
    <property type="entry name" value="DNA REPAIR ENDONUCLEASE XPF"/>
    <property type="match status" value="1"/>
</dbReference>
<dbReference type="InterPro" id="IPR047520">
    <property type="entry name" value="XPF_nuclease"/>
</dbReference>
<dbReference type="Gene3D" id="1.10.150.20">
    <property type="entry name" value="5' to 3' exonuclease, C-terminal subdomain"/>
    <property type="match status" value="1"/>
</dbReference>
<dbReference type="Pfam" id="PF02732">
    <property type="entry name" value="ERCC4"/>
    <property type="match status" value="1"/>
</dbReference>
<evidence type="ECO:0000256" key="7">
    <source>
        <dbReference type="ARBA" id="ARBA00023125"/>
    </source>
</evidence>
<evidence type="ECO:0000256" key="2">
    <source>
        <dbReference type="ARBA" id="ARBA00010015"/>
    </source>
</evidence>
<comment type="caution">
    <text evidence="12">The sequence shown here is derived from an EMBL/GenBank/DDBJ whole genome shotgun (WGS) entry which is preliminary data.</text>
</comment>
<evidence type="ECO:0000256" key="10">
    <source>
        <dbReference type="SAM" id="MobiDB-lite"/>
    </source>
</evidence>
<dbReference type="GO" id="GO:0000712">
    <property type="term" value="P:resolution of meiotic recombination intermediates"/>
    <property type="evidence" value="ECO:0007669"/>
    <property type="project" value="TreeGrafter"/>
</dbReference>
<dbReference type="SUPFAM" id="SSF52980">
    <property type="entry name" value="Restriction endonuclease-like"/>
    <property type="match status" value="1"/>
</dbReference>
<dbReference type="SUPFAM" id="SSF47781">
    <property type="entry name" value="RuvA domain 2-like"/>
    <property type="match status" value="1"/>
</dbReference>
<evidence type="ECO:0000313" key="13">
    <source>
        <dbReference type="Proteomes" id="UP000033710"/>
    </source>
</evidence>
<dbReference type="CDD" id="cd20078">
    <property type="entry name" value="XPF_nuclease_XPF_euk"/>
    <property type="match status" value="1"/>
</dbReference>
<evidence type="ECO:0000313" key="12">
    <source>
        <dbReference type="EMBL" id="KJR85505.1"/>
    </source>
</evidence>
<dbReference type="SMART" id="SM00891">
    <property type="entry name" value="ERCC4"/>
    <property type="match status" value="1"/>
</dbReference>
<organism evidence="12 13">
    <name type="scientific">Sporothrix schenckii 1099-18</name>
    <dbReference type="NCBI Taxonomy" id="1397361"/>
    <lineage>
        <taxon>Eukaryota</taxon>
        <taxon>Fungi</taxon>
        <taxon>Dikarya</taxon>
        <taxon>Ascomycota</taxon>
        <taxon>Pezizomycotina</taxon>
        <taxon>Sordariomycetes</taxon>
        <taxon>Sordariomycetidae</taxon>
        <taxon>Ophiostomatales</taxon>
        <taxon>Ophiostomataceae</taxon>
        <taxon>Sporothrix</taxon>
    </lineage>
</organism>
<proteinExistence type="inferred from homology"/>
<feature type="region of interest" description="Disordered" evidence="10">
    <location>
        <begin position="368"/>
        <end position="387"/>
    </location>
</feature>
<keyword evidence="5" id="KW-0227">DNA damage</keyword>
<evidence type="ECO:0000256" key="4">
    <source>
        <dbReference type="ARBA" id="ARBA00022759"/>
    </source>
</evidence>
<name>A0A0F2M9N1_SPOSC</name>